<sequence length="469" mass="50438">MIPFSTVSPISGRPDFLFGAYEADTVGYTMQEYFVSGEATSYVLPQRHLPTDGRWDAVAFENASFTTRVVVLAPEDIERFNGTVIVEWLNVTGGTDSPAFWLMAHREIMRAGYAYMAVSAQEAGVEGGGGIMGPDNSLKSTNPGRYSDLAHPGDAYAFDIFSQAGRLALLSGPNGLLGRLKAKHVIGVGESQSAAFLSTYINAVDPLAKVYDGFLVHSRFGAVASIHGEMDLAQDETSANAIQFRPDLRVPVMNYITEGDLLGFPGVMGYFAARQPDSEMLRTWEVAGASHADNYTIAVSFLDSGKASIDQLAAAYAPMSSIMGLPVESPINFGPQHHYTVQAALSALSNWVSEGVPPSSAPRIKLEKSEAKLSVDANGIAEGGVRTPWIDVPTARLAGEGNSGSLMTAIFGSSEMFSNEHLRCLYPMGKPQYLRSFETSLDSSIACGHILAADREEILELAELMYSQE</sequence>
<organism evidence="2 3">
    <name type="scientific">Novosphingobium malaysiense</name>
    <dbReference type="NCBI Taxonomy" id="1348853"/>
    <lineage>
        <taxon>Bacteria</taxon>
        <taxon>Pseudomonadati</taxon>
        <taxon>Pseudomonadota</taxon>
        <taxon>Alphaproteobacteria</taxon>
        <taxon>Sphingomonadales</taxon>
        <taxon>Sphingomonadaceae</taxon>
        <taxon>Novosphingobium</taxon>
    </lineage>
</organism>
<comment type="caution">
    <text evidence="2">The sequence shown here is derived from an EMBL/GenBank/DDBJ whole genome shotgun (WGS) entry which is preliminary data.</text>
</comment>
<dbReference type="Proteomes" id="UP000031057">
    <property type="component" value="Unassembled WGS sequence"/>
</dbReference>
<feature type="domain" description="Alpha/beta hydrolase" evidence="1">
    <location>
        <begin position="21"/>
        <end position="459"/>
    </location>
</feature>
<dbReference type="InterPro" id="IPR045394">
    <property type="entry name" value="Abhydrolase_dom"/>
</dbReference>
<reference evidence="2 3" key="1">
    <citation type="submission" date="2014-10" db="EMBL/GenBank/DDBJ databases">
        <title>Genome sequence of Novosphingobium malaysiense MUSC 273(T).</title>
        <authorList>
            <person name="Lee L.-H."/>
        </authorList>
    </citation>
    <scope>NUCLEOTIDE SEQUENCE [LARGE SCALE GENOMIC DNA]</scope>
    <source>
        <strain evidence="2 3">MUSC 273</strain>
    </source>
</reference>
<proteinExistence type="predicted"/>
<gene>
    <name evidence="2" type="ORF">LK12_17540</name>
</gene>
<evidence type="ECO:0000313" key="3">
    <source>
        <dbReference type="Proteomes" id="UP000031057"/>
    </source>
</evidence>
<keyword evidence="3" id="KW-1185">Reference proteome</keyword>
<dbReference type="RefSeq" id="WP_039286668.1">
    <property type="nucleotide sequence ID" value="NZ_JTDI01000005.1"/>
</dbReference>
<evidence type="ECO:0000313" key="2">
    <source>
        <dbReference type="EMBL" id="KHK90392.1"/>
    </source>
</evidence>
<dbReference type="STRING" id="1348853.LK12_17540"/>
<evidence type="ECO:0000259" key="1">
    <source>
        <dbReference type="Pfam" id="PF20091"/>
    </source>
</evidence>
<accession>A0A0B1ZIN0</accession>
<dbReference type="OrthoDB" id="1971292at2"/>
<dbReference type="AlphaFoldDB" id="A0A0B1ZIN0"/>
<dbReference type="Pfam" id="PF20091">
    <property type="entry name" value="Abhydrolase_10"/>
    <property type="match status" value="1"/>
</dbReference>
<protein>
    <recommendedName>
        <fullName evidence="1">Alpha/beta hydrolase domain-containing protein</fullName>
    </recommendedName>
</protein>
<name>A0A0B1ZIN0_9SPHN</name>
<dbReference type="EMBL" id="JTDI01000005">
    <property type="protein sequence ID" value="KHK90392.1"/>
    <property type="molecule type" value="Genomic_DNA"/>
</dbReference>